<dbReference type="AlphaFoldDB" id="A0A921GWC0"/>
<evidence type="ECO:0000256" key="1">
    <source>
        <dbReference type="SAM" id="Phobius"/>
    </source>
</evidence>
<dbReference type="RefSeq" id="WP_195708740.1">
    <property type="nucleotide sequence ID" value="NZ_DYVT01000018.1"/>
</dbReference>
<accession>A0A921GWC0</accession>
<keyword evidence="1" id="KW-1133">Transmembrane helix</keyword>
<name>A0A921GWC0_9STAP</name>
<dbReference type="EMBL" id="DYVT01000018">
    <property type="protein sequence ID" value="HJF66972.1"/>
    <property type="molecule type" value="Genomic_DNA"/>
</dbReference>
<feature type="transmembrane region" description="Helical" evidence="1">
    <location>
        <begin position="16"/>
        <end position="49"/>
    </location>
</feature>
<evidence type="ECO:0000313" key="2">
    <source>
        <dbReference type="EMBL" id="HJF66972.1"/>
    </source>
</evidence>
<proteinExistence type="predicted"/>
<gene>
    <name evidence="2" type="ORF">K8V85_01545</name>
</gene>
<keyword evidence="1" id="KW-0812">Transmembrane</keyword>
<comment type="caution">
    <text evidence="2">The sequence shown here is derived from an EMBL/GenBank/DDBJ whole genome shotgun (WGS) entry which is preliminary data.</text>
</comment>
<protein>
    <submittedName>
        <fullName evidence="2">VraH family protein</fullName>
    </submittedName>
</protein>
<sequence>MKILRDRIEKERQSGFIALLFSIIFTCVFSVMFTPFIGIPVAIISGFFIHFADRDEE</sequence>
<organism evidence="2 3">
    <name type="scientific">Staphylococcus kloosii</name>
    <dbReference type="NCBI Taxonomy" id="29384"/>
    <lineage>
        <taxon>Bacteria</taxon>
        <taxon>Bacillati</taxon>
        <taxon>Bacillota</taxon>
        <taxon>Bacilli</taxon>
        <taxon>Bacillales</taxon>
        <taxon>Staphylococcaceae</taxon>
        <taxon>Staphylococcus</taxon>
    </lineage>
</organism>
<reference evidence="2" key="1">
    <citation type="journal article" date="2021" name="PeerJ">
        <title>Extensive microbial diversity within the chicken gut microbiome revealed by metagenomics and culture.</title>
        <authorList>
            <person name="Gilroy R."/>
            <person name="Ravi A."/>
            <person name="Getino M."/>
            <person name="Pursley I."/>
            <person name="Horton D.L."/>
            <person name="Alikhan N.F."/>
            <person name="Baker D."/>
            <person name="Gharbi K."/>
            <person name="Hall N."/>
            <person name="Watson M."/>
            <person name="Adriaenssens E.M."/>
            <person name="Foster-Nyarko E."/>
            <person name="Jarju S."/>
            <person name="Secka A."/>
            <person name="Antonio M."/>
            <person name="Oren A."/>
            <person name="Chaudhuri R.R."/>
            <person name="La Ragione R."/>
            <person name="Hildebrand F."/>
            <person name="Pallen M.J."/>
        </authorList>
    </citation>
    <scope>NUCLEOTIDE SEQUENCE</scope>
    <source>
        <strain evidence="2">CHK149-3286</strain>
    </source>
</reference>
<keyword evidence="1" id="KW-0472">Membrane</keyword>
<reference evidence="2" key="2">
    <citation type="submission" date="2021-09" db="EMBL/GenBank/DDBJ databases">
        <authorList>
            <person name="Gilroy R."/>
        </authorList>
    </citation>
    <scope>NUCLEOTIDE SEQUENCE</scope>
    <source>
        <strain evidence="2">CHK149-3286</strain>
    </source>
</reference>
<evidence type="ECO:0000313" key="3">
    <source>
        <dbReference type="Proteomes" id="UP000706163"/>
    </source>
</evidence>
<dbReference type="Proteomes" id="UP000706163">
    <property type="component" value="Unassembled WGS sequence"/>
</dbReference>